<accession>A0ABQ5KG49</accession>
<feature type="non-terminal residue" evidence="1">
    <location>
        <position position="115"/>
    </location>
</feature>
<gene>
    <name evidence="1" type="ORF">ADUPG1_005483</name>
</gene>
<proteinExistence type="predicted"/>
<dbReference type="InterPro" id="IPR051320">
    <property type="entry name" value="Viral_Replic_Matur_Polypro"/>
</dbReference>
<sequence>MDKVLIAEGFDEAKALLERYEDIWKVELPDEGSGLNPLKIVLKDDSIGIVSKPRRLSPALKGAVEKTIELGLKEKLIVKSDSEYDSPVVVVKKRMGDYRMCVDYTAINKVMKNIP</sequence>
<evidence type="ECO:0000313" key="2">
    <source>
        <dbReference type="Proteomes" id="UP001057375"/>
    </source>
</evidence>
<dbReference type="Gene3D" id="3.10.10.10">
    <property type="entry name" value="HIV Type 1 Reverse Transcriptase, subunit A, domain 1"/>
    <property type="match status" value="1"/>
</dbReference>
<dbReference type="InterPro" id="IPR043502">
    <property type="entry name" value="DNA/RNA_pol_sf"/>
</dbReference>
<organism evidence="1 2">
    <name type="scientific">Aduncisulcus paluster</name>
    <dbReference type="NCBI Taxonomy" id="2918883"/>
    <lineage>
        <taxon>Eukaryota</taxon>
        <taxon>Metamonada</taxon>
        <taxon>Carpediemonas-like organisms</taxon>
        <taxon>Aduncisulcus</taxon>
    </lineage>
</organism>
<reference evidence="1" key="1">
    <citation type="submission" date="2022-03" db="EMBL/GenBank/DDBJ databases">
        <title>Draft genome sequence of Aduncisulcus paluster, a free-living microaerophilic Fornicata.</title>
        <authorList>
            <person name="Yuyama I."/>
            <person name="Kume K."/>
            <person name="Tamura T."/>
            <person name="Inagaki Y."/>
            <person name="Hashimoto T."/>
        </authorList>
    </citation>
    <scope>NUCLEOTIDE SEQUENCE</scope>
    <source>
        <strain evidence="1">NY0171</strain>
    </source>
</reference>
<evidence type="ECO:0000313" key="1">
    <source>
        <dbReference type="EMBL" id="GKT30384.1"/>
    </source>
</evidence>
<keyword evidence="2" id="KW-1185">Reference proteome</keyword>
<dbReference type="PANTHER" id="PTHR33064:SF37">
    <property type="entry name" value="RIBONUCLEASE H"/>
    <property type="match status" value="1"/>
</dbReference>
<dbReference type="SUPFAM" id="SSF56672">
    <property type="entry name" value="DNA/RNA polymerases"/>
    <property type="match status" value="1"/>
</dbReference>
<comment type="caution">
    <text evidence="1">The sequence shown here is derived from an EMBL/GenBank/DDBJ whole genome shotgun (WGS) entry which is preliminary data.</text>
</comment>
<dbReference type="EMBL" id="BQXS01008767">
    <property type="protein sequence ID" value="GKT30384.1"/>
    <property type="molecule type" value="Genomic_DNA"/>
</dbReference>
<dbReference type="PANTHER" id="PTHR33064">
    <property type="entry name" value="POL PROTEIN"/>
    <property type="match status" value="1"/>
</dbReference>
<name>A0ABQ5KG49_9EUKA</name>
<evidence type="ECO:0008006" key="3">
    <source>
        <dbReference type="Google" id="ProtNLM"/>
    </source>
</evidence>
<protein>
    <recommendedName>
        <fullName evidence="3">Reverse transcriptase</fullName>
    </recommendedName>
</protein>
<feature type="non-terminal residue" evidence="1">
    <location>
        <position position="1"/>
    </location>
</feature>
<dbReference type="Proteomes" id="UP001057375">
    <property type="component" value="Unassembled WGS sequence"/>
</dbReference>